<comment type="caution">
    <text evidence="2">The sequence shown here is derived from an EMBL/GenBank/DDBJ whole genome shotgun (WGS) entry which is preliminary data.</text>
</comment>
<dbReference type="Proteomes" id="UP000663888">
    <property type="component" value="Unassembled WGS sequence"/>
</dbReference>
<organism evidence="2 3">
    <name type="scientific">Rhizoctonia solani</name>
    <dbReference type="NCBI Taxonomy" id="456999"/>
    <lineage>
        <taxon>Eukaryota</taxon>
        <taxon>Fungi</taxon>
        <taxon>Dikarya</taxon>
        <taxon>Basidiomycota</taxon>
        <taxon>Agaricomycotina</taxon>
        <taxon>Agaricomycetes</taxon>
        <taxon>Cantharellales</taxon>
        <taxon>Ceratobasidiaceae</taxon>
        <taxon>Rhizoctonia</taxon>
    </lineage>
</organism>
<proteinExistence type="predicted"/>
<feature type="region of interest" description="Disordered" evidence="1">
    <location>
        <begin position="137"/>
        <end position="162"/>
    </location>
</feature>
<dbReference type="EMBL" id="CAJMWX010001632">
    <property type="protein sequence ID" value="CAE6499677.1"/>
    <property type="molecule type" value="Genomic_DNA"/>
</dbReference>
<evidence type="ECO:0000313" key="3">
    <source>
        <dbReference type="Proteomes" id="UP000663888"/>
    </source>
</evidence>
<reference evidence="2" key="1">
    <citation type="submission" date="2021-01" db="EMBL/GenBank/DDBJ databases">
        <authorList>
            <person name="Kaushik A."/>
        </authorList>
    </citation>
    <scope>NUCLEOTIDE SEQUENCE</scope>
    <source>
        <strain evidence="2">AG4-R118</strain>
    </source>
</reference>
<accession>A0A8H3HDG6</accession>
<dbReference type="AlphaFoldDB" id="A0A8H3HDG6"/>
<evidence type="ECO:0000313" key="2">
    <source>
        <dbReference type="EMBL" id="CAE6499677.1"/>
    </source>
</evidence>
<gene>
    <name evidence="2" type="ORF">RDB_LOCUS151429</name>
</gene>
<name>A0A8H3HDG6_9AGAM</name>
<protein>
    <submittedName>
        <fullName evidence="2">Uncharacterized protein</fullName>
    </submittedName>
</protein>
<evidence type="ECO:0000256" key="1">
    <source>
        <dbReference type="SAM" id="MobiDB-lite"/>
    </source>
</evidence>
<sequence length="855" mass="93287">MNGEHAPDLLDSGDLADTFAMAADALAAAAEALAEAARAMSDASETPDRSNDIAIFPSIIPLANVPADAKPHTGNEAEPRDFQNGVDQHAPHEKQNMYQFGQAAVTMSSSESSMSISSDSTHEMTLLSLRSKIGEQGLGEESSSLEPENELVDGTSEPELNNALNALPSSPIRLNCQSGPAASPNMPVKGDLSSDSQSNVAKFQLAMKPSHVLPSGRNYICLDHASDALAFIAYMALQVNRVVCLIPEQVIDNCSQLLRSLTDANVHRITTFHQFQSLIAAFQISPKFNAHDIVLIPSLMTNILSSPNIYPDCLLHWDQPANADYWMNRVLTFLSPTVRVCILLVGEQCFNGRVHGVVPYPSAVLASCYDSNSPFHLLRQISSQLHPKPKPPPLTGSQVLGPRLNLHPSIPSITLAQATYDQMTSAGLAPVVQPPSGAFPTRSRPELNGPRLVGAMLSQPKVPPGRNYIHLDKPSDALAFIAYMALQFHRIFCVVPSSHQSIYADVLKSLTHASIHLAETPDQFQGVSAKLLTPGHAFYNVILAPCNNSWMTESRIKQLNPDCVLHWSQPASVYFFTTRRIVNSLDRTVRTCVIVVSERSFDGATNGVQLYPNSVLNVLFQSNSPFQELTQISSQLLPAPAMTPVAPCGPTSKRVPILPASKPSSSRTPNVPINSISNGAALPVGHYYIVLDHANDIDIVSMVTYLALNTKKMICYIPSEKDLAKYNILISRISNASVLAPTLPKGKPSEKMVKGFKSQNSGIWLRTISSQWNSHWAKSLVDGVIYWGIPSDLTYYLKECKLKVDTSYLCLTTSEYFSIQSQLNRIKPHPNIHASDATRTGSPLHDLRQKLLPHL</sequence>